<gene>
    <name evidence="2" type="ORF">DEIPH_ctg045orf0011</name>
</gene>
<dbReference type="STRING" id="1476583.DEIPH_ctg045orf0011"/>
<evidence type="ECO:0000313" key="3">
    <source>
        <dbReference type="Proteomes" id="UP000020492"/>
    </source>
</evidence>
<evidence type="ECO:0000313" key="2">
    <source>
        <dbReference type="EMBL" id="EYB67282.1"/>
    </source>
</evidence>
<organism evidence="2 3">
    <name type="scientific">Deinococcus phoenicis</name>
    <dbReference type="NCBI Taxonomy" id="1476583"/>
    <lineage>
        <taxon>Bacteria</taxon>
        <taxon>Thermotogati</taxon>
        <taxon>Deinococcota</taxon>
        <taxon>Deinococci</taxon>
        <taxon>Deinococcales</taxon>
        <taxon>Deinococcaceae</taxon>
        <taxon>Deinococcus</taxon>
    </lineage>
</organism>
<evidence type="ECO:0000259" key="1">
    <source>
        <dbReference type="Pfam" id="PF10686"/>
    </source>
</evidence>
<comment type="caution">
    <text evidence="2">The sequence shown here is derived from an EMBL/GenBank/DDBJ whole genome shotgun (WGS) entry which is preliminary data.</text>
</comment>
<sequence>MYGWPDEVVTGGASGADTMGKAWALENGIPHRGVPAEWERWGKKAGPLRNAEMARYACDGVRGGCLALPGGKGTADMVQQARTSGLTMMEVEANHEY</sequence>
<dbReference type="SUPFAM" id="SSF102405">
    <property type="entry name" value="MCP/YpsA-like"/>
    <property type="match status" value="1"/>
</dbReference>
<dbReference type="EMBL" id="JHAC01000043">
    <property type="protein sequence ID" value="EYB67282.1"/>
    <property type="molecule type" value="Genomic_DNA"/>
</dbReference>
<accession>A0A016QN16</accession>
<proteinExistence type="predicted"/>
<dbReference type="Pfam" id="PF10686">
    <property type="entry name" value="YAcAr"/>
    <property type="match status" value="1"/>
</dbReference>
<dbReference type="Proteomes" id="UP000020492">
    <property type="component" value="Unassembled WGS sequence"/>
</dbReference>
<feature type="domain" description="YspA cpYpsA-related SLOG" evidence="1">
    <location>
        <begin position="8"/>
        <end position="40"/>
    </location>
</feature>
<dbReference type="eggNOG" id="ENOG5033M2B">
    <property type="taxonomic scope" value="Bacteria"/>
</dbReference>
<dbReference type="PATRIC" id="fig|1476583.3.peg.2673"/>
<keyword evidence="3" id="KW-1185">Reference proteome</keyword>
<dbReference type="AlphaFoldDB" id="A0A016QN16"/>
<reference evidence="2 3" key="1">
    <citation type="submission" date="2014-03" db="EMBL/GenBank/DDBJ databases">
        <title>Draft genome sequence of Deinococcus phoenicis 1P10ME.</title>
        <authorList>
            <person name="Stepanov V.G."/>
            <person name="Vaishampayan P."/>
            <person name="Venkateswaran K."/>
            <person name="Fox G.E."/>
        </authorList>
    </citation>
    <scope>NUCLEOTIDE SEQUENCE [LARGE SCALE GENOMIC DNA]</scope>
    <source>
        <strain evidence="2 3">1P10ME</strain>
    </source>
</reference>
<name>A0A016QN16_9DEIO</name>
<dbReference type="InterPro" id="IPR019627">
    <property type="entry name" value="YAcAr"/>
</dbReference>
<protein>
    <recommendedName>
        <fullName evidence="1">YspA cpYpsA-related SLOG domain-containing protein</fullName>
    </recommendedName>
</protein>